<dbReference type="Proteomes" id="UP000268014">
    <property type="component" value="Unassembled WGS sequence"/>
</dbReference>
<accession>A0A0N4WPW5</accession>
<protein>
    <submittedName>
        <fullName evidence="4">AT-hook motif nuclear-localized protein</fullName>
    </submittedName>
</protein>
<name>A0A0N4WPW5_HAEPC</name>
<evidence type="ECO:0000313" key="2">
    <source>
        <dbReference type="EMBL" id="VDO49112.1"/>
    </source>
</evidence>
<dbReference type="WBParaSite" id="HPLM_0001343701-mRNA-1">
    <property type="protein sequence ID" value="HPLM_0001343701-mRNA-1"/>
    <property type="gene ID" value="HPLM_0001343701"/>
</dbReference>
<dbReference type="AlphaFoldDB" id="A0A0N4WPW5"/>
<feature type="region of interest" description="Disordered" evidence="1">
    <location>
        <begin position="86"/>
        <end position="121"/>
    </location>
</feature>
<dbReference type="EMBL" id="UZAF01018206">
    <property type="protein sequence ID" value="VDO49112.1"/>
    <property type="molecule type" value="Genomic_DNA"/>
</dbReference>
<reference evidence="4" key="1">
    <citation type="submission" date="2017-02" db="UniProtKB">
        <authorList>
            <consortium name="WormBaseParasite"/>
        </authorList>
    </citation>
    <scope>IDENTIFICATION</scope>
</reference>
<sequence>IGHTVKKKGVLRTSFCKELNLVGEALQAGTCSFKLAIQNSIIFVGINALDKSIACTRRYTVRQGQHNLHLTPMFSVPEGAGRRLSQCLGGRASRRSSSSRRITRSMSSLPRGVSNAPKPKHVNVNSLYSGRNLSASGKPVGEFKL</sequence>
<evidence type="ECO:0000313" key="3">
    <source>
        <dbReference type="Proteomes" id="UP000268014"/>
    </source>
</evidence>
<evidence type="ECO:0000256" key="1">
    <source>
        <dbReference type="SAM" id="MobiDB-lite"/>
    </source>
</evidence>
<reference evidence="2 3" key="2">
    <citation type="submission" date="2018-11" db="EMBL/GenBank/DDBJ databases">
        <authorList>
            <consortium name="Pathogen Informatics"/>
        </authorList>
    </citation>
    <scope>NUCLEOTIDE SEQUENCE [LARGE SCALE GENOMIC DNA]</scope>
    <source>
        <strain evidence="2 3">MHpl1</strain>
    </source>
</reference>
<keyword evidence="3" id="KW-1185">Reference proteome</keyword>
<gene>
    <name evidence="2" type="ORF">HPLM_LOCUS13429</name>
</gene>
<evidence type="ECO:0000313" key="4">
    <source>
        <dbReference type="WBParaSite" id="HPLM_0001343701-mRNA-1"/>
    </source>
</evidence>
<organism evidence="4">
    <name type="scientific">Haemonchus placei</name>
    <name type="common">Barber's pole worm</name>
    <dbReference type="NCBI Taxonomy" id="6290"/>
    <lineage>
        <taxon>Eukaryota</taxon>
        <taxon>Metazoa</taxon>
        <taxon>Ecdysozoa</taxon>
        <taxon>Nematoda</taxon>
        <taxon>Chromadorea</taxon>
        <taxon>Rhabditida</taxon>
        <taxon>Rhabditina</taxon>
        <taxon>Rhabditomorpha</taxon>
        <taxon>Strongyloidea</taxon>
        <taxon>Trichostrongylidae</taxon>
        <taxon>Haemonchus</taxon>
    </lineage>
</organism>
<feature type="compositionally biased region" description="Basic residues" evidence="1">
    <location>
        <begin position="92"/>
        <end position="103"/>
    </location>
</feature>
<proteinExistence type="predicted"/>